<dbReference type="STRING" id="181874.A0A409VCD7"/>
<feature type="transmembrane region" description="Helical" evidence="2">
    <location>
        <begin position="70"/>
        <end position="91"/>
    </location>
</feature>
<feature type="transmembrane region" description="Helical" evidence="2">
    <location>
        <begin position="168"/>
        <end position="194"/>
    </location>
</feature>
<dbReference type="OrthoDB" id="5597489at2759"/>
<dbReference type="PANTHER" id="PTHR37846">
    <property type="entry name" value="YALI0B21296P"/>
    <property type="match status" value="1"/>
</dbReference>
<protein>
    <recommendedName>
        <fullName evidence="3">DUF7719 domain-containing protein</fullName>
    </recommendedName>
</protein>
<name>A0A409VCD7_9AGAR</name>
<dbReference type="AlphaFoldDB" id="A0A409VCD7"/>
<organism evidence="4 5">
    <name type="scientific">Panaeolus cyanescens</name>
    <dbReference type="NCBI Taxonomy" id="181874"/>
    <lineage>
        <taxon>Eukaryota</taxon>
        <taxon>Fungi</taxon>
        <taxon>Dikarya</taxon>
        <taxon>Basidiomycota</taxon>
        <taxon>Agaricomycotina</taxon>
        <taxon>Agaricomycetes</taxon>
        <taxon>Agaricomycetidae</taxon>
        <taxon>Agaricales</taxon>
        <taxon>Agaricineae</taxon>
        <taxon>Galeropsidaceae</taxon>
        <taxon>Panaeolus</taxon>
    </lineage>
</organism>
<keyword evidence="2" id="KW-1133">Transmembrane helix</keyword>
<sequence length="201" mass="23028">MPSRRKAGAQKDVPLKSPSSIPTPQTKPLIDIPEDEQWRIIKESGILNSVKPETVPSQKEPEELTLGDEIFNAVLYIIPFSSLLILMEILVRQQYGRKATVDDLTERIISGVPILSIFIFYTMRYKPYRKMQIFLFIISVLCGSRLLYQVNNANWLTVMRQGPPFATVWIYTIVQLDLGPAVLALLTVASYCWWKELTILR</sequence>
<feature type="region of interest" description="Disordered" evidence="1">
    <location>
        <begin position="1"/>
        <end position="29"/>
    </location>
</feature>
<feature type="domain" description="DUF7719" evidence="3">
    <location>
        <begin position="131"/>
        <end position="199"/>
    </location>
</feature>
<evidence type="ECO:0000256" key="2">
    <source>
        <dbReference type="SAM" id="Phobius"/>
    </source>
</evidence>
<feature type="compositionally biased region" description="Polar residues" evidence="1">
    <location>
        <begin position="17"/>
        <end position="26"/>
    </location>
</feature>
<reference evidence="4 5" key="1">
    <citation type="journal article" date="2018" name="Evol. Lett.">
        <title>Horizontal gene cluster transfer increased hallucinogenic mushroom diversity.</title>
        <authorList>
            <person name="Reynolds H.T."/>
            <person name="Vijayakumar V."/>
            <person name="Gluck-Thaler E."/>
            <person name="Korotkin H.B."/>
            <person name="Matheny P.B."/>
            <person name="Slot J.C."/>
        </authorList>
    </citation>
    <scope>NUCLEOTIDE SEQUENCE [LARGE SCALE GENOMIC DNA]</scope>
    <source>
        <strain evidence="4 5">2629</strain>
    </source>
</reference>
<dbReference type="InterPro" id="IPR056136">
    <property type="entry name" value="DUF7719"/>
</dbReference>
<accession>A0A409VCD7</accession>
<dbReference type="Proteomes" id="UP000284842">
    <property type="component" value="Unassembled WGS sequence"/>
</dbReference>
<dbReference type="Pfam" id="PF24841">
    <property type="entry name" value="DUF7719"/>
    <property type="match status" value="1"/>
</dbReference>
<keyword evidence="2" id="KW-0812">Transmembrane</keyword>
<dbReference type="PANTHER" id="PTHR37846:SF1">
    <property type="entry name" value="DEACETYLASE-LIKE PROTEIN"/>
    <property type="match status" value="1"/>
</dbReference>
<comment type="caution">
    <text evidence="4">The sequence shown here is derived from an EMBL/GenBank/DDBJ whole genome shotgun (WGS) entry which is preliminary data.</text>
</comment>
<dbReference type="InParanoid" id="A0A409VCD7"/>
<keyword evidence="5" id="KW-1185">Reference proteome</keyword>
<evidence type="ECO:0000256" key="1">
    <source>
        <dbReference type="SAM" id="MobiDB-lite"/>
    </source>
</evidence>
<evidence type="ECO:0000313" key="5">
    <source>
        <dbReference type="Proteomes" id="UP000284842"/>
    </source>
</evidence>
<evidence type="ECO:0000313" key="4">
    <source>
        <dbReference type="EMBL" id="PPQ64712.1"/>
    </source>
</evidence>
<keyword evidence="2" id="KW-0472">Membrane</keyword>
<gene>
    <name evidence="4" type="ORF">CVT24_008339</name>
</gene>
<feature type="transmembrane region" description="Helical" evidence="2">
    <location>
        <begin position="131"/>
        <end position="148"/>
    </location>
</feature>
<evidence type="ECO:0000259" key="3">
    <source>
        <dbReference type="Pfam" id="PF24841"/>
    </source>
</evidence>
<proteinExistence type="predicted"/>
<dbReference type="EMBL" id="NHTK01006083">
    <property type="protein sequence ID" value="PPQ64712.1"/>
    <property type="molecule type" value="Genomic_DNA"/>
</dbReference>